<dbReference type="GO" id="GO:0003700">
    <property type="term" value="F:DNA-binding transcription factor activity"/>
    <property type="evidence" value="ECO:0007669"/>
    <property type="project" value="InterPro"/>
</dbReference>
<dbReference type="PROSITE" id="PS00036">
    <property type="entry name" value="BZIP_BASIC"/>
    <property type="match status" value="1"/>
</dbReference>
<comment type="caution">
    <text evidence="3">The sequence shown here is derived from an EMBL/GenBank/DDBJ whole genome shotgun (WGS) entry which is preliminary data.</text>
</comment>
<feature type="domain" description="BZIP" evidence="2">
    <location>
        <begin position="67"/>
        <end position="82"/>
    </location>
</feature>
<gene>
    <name evidence="3" type="ORF">WJX84_000653</name>
</gene>
<keyword evidence="4" id="KW-1185">Reference proteome</keyword>
<evidence type="ECO:0000256" key="1">
    <source>
        <dbReference type="SAM" id="MobiDB-lite"/>
    </source>
</evidence>
<protein>
    <recommendedName>
        <fullName evidence="2">BZIP domain-containing protein</fullName>
    </recommendedName>
</protein>
<feature type="compositionally biased region" description="Basic and acidic residues" evidence="1">
    <location>
        <begin position="27"/>
        <end position="36"/>
    </location>
</feature>
<feature type="region of interest" description="Disordered" evidence="1">
    <location>
        <begin position="27"/>
        <end position="93"/>
    </location>
</feature>
<name>A0AAW1TDW4_9CHLO</name>
<proteinExistence type="predicted"/>
<dbReference type="CDD" id="cd14686">
    <property type="entry name" value="bZIP"/>
    <property type="match status" value="1"/>
</dbReference>
<evidence type="ECO:0000313" key="3">
    <source>
        <dbReference type="EMBL" id="KAK9867246.1"/>
    </source>
</evidence>
<dbReference type="Proteomes" id="UP001485043">
    <property type="component" value="Unassembled WGS sequence"/>
</dbReference>
<evidence type="ECO:0000259" key="2">
    <source>
        <dbReference type="PROSITE" id="PS00036"/>
    </source>
</evidence>
<reference evidence="3 4" key="1">
    <citation type="journal article" date="2024" name="Nat. Commun.">
        <title>Phylogenomics reveals the evolutionary origins of lichenization in chlorophyte algae.</title>
        <authorList>
            <person name="Puginier C."/>
            <person name="Libourel C."/>
            <person name="Otte J."/>
            <person name="Skaloud P."/>
            <person name="Haon M."/>
            <person name="Grisel S."/>
            <person name="Petersen M."/>
            <person name="Berrin J.G."/>
            <person name="Delaux P.M."/>
            <person name="Dal Grande F."/>
            <person name="Keller J."/>
        </authorList>
    </citation>
    <scope>NUCLEOTIDE SEQUENCE [LARGE SCALE GENOMIC DNA]</scope>
    <source>
        <strain evidence="3 4">SAG 2523</strain>
    </source>
</reference>
<dbReference type="InterPro" id="IPR004827">
    <property type="entry name" value="bZIP"/>
</dbReference>
<dbReference type="Pfam" id="PF07716">
    <property type="entry name" value="bZIP_2"/>
    <property type="match status" value="1"/>
</dbReference>
<dbReference type="AlphaFoldDB" id="A0AAW1TDW4"/>
<evidence type="ECO:0000313" key="4">
    <source>
        <dbReference type="Proteomes" id="UP001485043"/>
    </source>
</evidence>
<sequence length="193" mass="22091">MRNNFLYVWSFAADLLELPTVKWSQLTEKDSSDRDAAPAPANSAGVQPSSEGAGSPVDDRRRSGQLRTRERNRKAQHAYRQRNKVKHQQQEHRIQELEKRIAVLQQNRLDASTQNDTGWSGSMHDVGSTQMHEEERHQAASVSLSFRQQNLQVDPLTHTDACHQIMSHQQYQTLRICIWWGFTSPGGPSHPRD</sequence>
<organism evidence="3 4">
    <name type="scientific">Apatococcus fuscideae</name>
    <dbReference type="NCBI Taxonomy" id="2026836"/>
    <lineage>
        <taxon>Eukaryota</taxon>
        <taxon>Viridiplantae</taxon>
        <taxon>Chlorophyta</taxon>
        <taxon>core chlorophytes</taxon>
        <taxon>Trebouxiophyceae</taxon>
        <taxon>Chlorellales</taxon>
        <taxon>Chlorellaceae</taxon>
        <taxon>Apatococcus</taxon>
    </lineage>
</organism>
<feature type="compositionally biased region" description="Basic residues" evidence="1">
    <location>
        <begin position="70"/>
        <end position="87"/>
    </location>
</feature>
<dbReference type="EMBL" id="JALJOV010000099">
    <property type="protein sequence ID" value="KAK9867246.1"/>
    <property type="molecule type" value="Genomic_DNA"/>
</dbReference>
<accession>A0AAW1TDW4</accession>